<dbReference type="Gene3D" id="3.90.79.10">
    <property type="entry name" value="Nucleoside Triphosphate Pyrophosphohydrolase"/>
    <property type="match status" value="1"/>
</dbReference>
<dbReference type="EMBL" id="BAAAZH010000028">
    <property type="protein sequence ID" value="GAA4127197.1"/>
    <property type="molecule type" value="Genomic_DNA"/>
</dbReference>
<evidence type="ECO:0000259" key="4">
    <source>
        <dbReference type="PROSITE" id="PS51462"/>
    </source>
</evidence>
<gene>
    <name evidence="5" type="ORF">GCM10022215_37520</name>
</gene>
<name>A0ABP7XWQ0_9ACTN</name>
<organism evidence="5 6">
    <name type="scientific">Nocardioides fonticola</name>
    <dbReference type="NCBI Taxonomy" id="450363"/>
    <lineage>
        <taxon>Bacteria</taxon>
        <taxon>Bacillati</taxon>
        <taxon>Actinomycetota</taxon>
        <taxon>Actinomycetes</taxon>
        <taxon>Propionibacteriales</taxon>
        <taxon>Nocardioidaceae</taxon>
        <taxon>Nocardioides</taxon>
    </lineage>
</organism>
<dbReference type="GO" id="GO:0016787">
    <property type="term" value="F:hydrolase activity"/>
    <property type="evidence" value="ECO:0007669"/>
    <property type="project" value="UniProtKB-KW"/>
</dbReference>
<accession>A0ABP7XWQ0</accession>
<dbReference type="RefSeq" id="WP_344735010.1">
    <property type="nucleotide sequence ID" value="NZ_BAAAZH010000028.1"/>
</dbReference>
<dbReference type="Proteomes" id="UP001501495">
    <property type="component" value="Unassembled WGS sequence"/>
</dbReference>
<keyword evidence="6" id="KW-1185">Reference proteome</keyword>
<evidence type="ECO:0000256" key="1">
    <source>
        <dbReference type="ARBA" id="ARBA00001946"/>
    </source>
</evidence>
<feature type="region of interest" description="Disordered" evidence="3">
    <location>
        <begin position="1"/>
        <end position="21"/>
    </location>
</feature>
<dbReference type="Pfam" id="PF00293">
    <property type="entry name" value="NUDIX"/>
    <property type="match status" value="1"/>
</dbReference>
<comment type="cofactor">
    <cofactor evidence="1">
        <name>Mg(2+)</name>
        <dbReference type="ChEBI" id="CHEBI:18420"/>
    </cofactor>
</comment>
<dbReference type="PANTHER" id="PTHR11839">
    <property type="entry name" value="UDP/ADP-SUGAR PYROPHOSPHATASE"/>
    <property type="match status" value="1"/>
</dbReference>
<feature type="compositionally biased region" description="Gly residues" evidence="3">
    <location>
        <begin position="1"/>
        <end position="14"/>
    </location>
</feature>
<evidence type="ECO:0000256" key="2">
    <source>
        <dbReference type="ARBA" id="ARBA00022801"/>
    </source>
</evidence>
<evidence type="ECO:0000313" key="6">
    <source>
        <dbReference type="Proteomes" id="UP001501495"/>
    </source>
</evidence>
<protein>
    <submittedName>
        <fullName evidence="5">NUDIX hydrolase</fullName>
    </submittedName>
</protein>
<proteinExistence type="predicted"/>
<evidence type="ECO:0000256" key="3">
    <source>
        <dbReference type="SAM" id="MobiDB-lite"/>
    </source>
</evidence>
<reference evidence="6" key="1">
    <citation type="journal article" date="2019" name="Int. J. Syst. Evol. Microbiol.">
        <title>The Global Catalogue of Microorganisms (GCM) 10K type strain sequencing project: providing services to taxonomists for standard genome sequencing and annotation.</title>
        <authorList>
            <consortium name="The Broad Institute Genomics Platform"/>
            <consortium name="The Broad Institute Genome Sequencing Center for Infectious Disease"/>
            <person name="Wu L."/>
            <person name="Ma J."/>
        </authorList>
    </citation>
    <scope>NUCLEOTIDE SEQUENCE [LARGE SCALE GENOMIC DNA]</scope>
    <source>
        <strain evidence="6">JCM 16703</strain>
    </source>
</reference>
<dbReference type="PANTHER" id="PTHR11839:SF18">
    <property type="entry name" value="NUDIX HYDROLASE DOMAIN-CONTAINING PROTEIN"/>
    <property type="match status" value="1"/>
</dbReference>
<keyword evidence="2 5" id="KW-0378">Hydrolase</keyword>
<dbReference type="PROSITE" id="PS51462">
    <property type="entry name" value="NUDIX"/>
    <property type="match status" value="1"/>
</dbReference>
<comment type="caution">
    <text evidence="5">The sequence shown here is derived from an EMBL/GenBank/DDBJ whole genome shotgun (WGS) entry which is preliminary data.</text>
</comment>
<dbReference type="InterPro" id="IPR000086">
    <property type="entry name" value="NUDIX_hydrolase_dom"/>
</dbReference>
<dbReference type="SUPFAM" id="SSF55811">
    <property type="entry name" value="Nudix"/>
    <property type="match status" value="1"/>
</dbReference>
<evidence type="ECO:0000313" key="5">
    <source>
        <dbReference type="EMBL" id="GAA4127197.1"/>
    </source>
</evidence>
<feature type="domain" description="Nudix hydrolase" evidence="4">
    <location>
        <begin position="60"/>
        <end position="199"/>
    </location>
</feature>
<dbReference type="InterPro" id="IPR015797">
    <property type="entry name" value="NUDIX_hydrolase-like_dom_sf"/>
</dbReference>
<sequence>MVAGTDGGTDGGGVRPLADEPASWPVVESTDLHRDGWVMAYRADRLHRPDDPEVFRRFVLEHPGAVVVLAIDADDRVLVLRQYRHPVRRRLLELPAGLLDGVDEDPIDVARRELREEAGFEADTWSPLLRAYSSPGISEELIHYFLARDLREVGVGDFEQRHEEADLVLERVPFDDLLDAVLDGRTEDGPLAIAVLAHAVQRTRAAGGAP</sequence>